<protein>
    <submittedName>
        <fullName evidence="3">Biotin/lipoyl-binding protein</fullName>
    </submittedName>
</protein>
<dbReference type="InterPro" id="IPR011053">
    <property type="entry name" value="Single_hybrid_motif"/>
</dbReference>
<keyword evidence="1" id="KW-0092">Biotin</keyword>
<dbReference type="Pfam" id="PF00364">
    <property type="entry name" value="Biotin_lipoyl"/>
    <property type="match status" value="1"/>
</dbReference>
<dbReference type="PANTHER" id="PTHR45266">
    <property type="entry name" value="OXALOACETATE DECARBOXYLASE ALPHA CHAIN"/>
    <property type="match status" value="1"/>
</dbReference>
<evidence type="ECO:0000259" key="2">
    <source>
        <dbReference type="PROSITE" id="PS50968"/>
    </source>
</evidence>
<comment type="caution">
    <text evidence="3">The sequence shown here is derived from an EMBL/GenBank/DDBJ whole genome shotgun (WGS) entry which is preliminary data.</text>
</comment>
<dbReference type="InterPro" id="IPR000089">
    <property type="entry name" value="Biotin_lipoyl"/>
</dbReference>
<dbReference type="EMBL" id="JACRTB010000005">
    <property type="protein sequence ID" value="MBC8575542.1"/>
    <property type="molecule type" value="Genomic_DNA"/>
</dbReference>
<name>A0ABR7NGL3_9FIRM</name>
<keyword evidence="4" id="KW-1185">Reference proteome</keyword>
<evidence type="ECO:0000313" key="4">
    <source>
        <dbReference type="Proteomes" id="UP000658131"/>
    </source>
</evidence>
<sequence length="69" mass="7627">MEIKTRVPGMVQEIFVKPGDQVKIKDVVAKMEAMKMVQSILSPVEGEVVEVMVEQGERVRGGAVLMVIE</sequence>
<evidence type="ECO:0000313" key="3">
    <source>
        <dbReference type="EMBL" id="MBC8575542.1"/>
    </source>
</evidence>
<accession>A0ABR7NGL3</accession>
<dbReference type="Gene3D" id="2.40.50.100">
    <property type="match status" value="1"/>
</dbReference>
<dbReference type="PANTHER" id="PTHR45266:SF3">
    <property type="entry name" value="OXALOACETATE DECARBOXYLASE ALPHA CHAIN"/>
    <property type="match status" value="1"/>
</dbReference>
<dbReference type="SUPFAM" id="SSF51230">
    <property type="entry name" value="Single hybrid motif"/>
    <property type="match status" value="1"/>
</dbReference>
<evidence type="ECO:0000256" key="1">
    <source>
        <dbReference type="ARBA" id="ARBA00023267"/>
    </source>
</evidence>
<dbReference type="RefSeq" id="WP_262399166.1">
    <property type="nucleotide sequence ID" value="NZ_JACRTB010000005.1"/>
</dbReference>
<proteinExistence type="predicted"/>
<dbReference type="InterPro" id="IPR050709">
    <property type="entry name" value="Biotin_Carboxyl_Carrier/Decarb"/>
</dbReference>
<organism evidence="3 4">
    <name type="scientific">Yanshouia hominis</name>
    <dbReference type="NCBI Taxonomy" id="2763673"/>
    <lineage>
        <taxon>Bacteria</taxon>
        <taxon>Bacillati</taxon>
        <taxon>Bacillota</taxon>
        <taxon>Clostridia</taxon>
        <taxon>Eubacteriales</taxon>
        <taxon>Oscillospiraceae</taxon>
        <taxon>Yanshouia</taxon>
    </lineage>
</organism>
<gene>
    <name evidence="3" type="ORF">H8717_03825</name>
</gene>
<dbReference type="Proteomes" id="UP000658131">
    <property type="component" value="Unassembled WGS sequence"/>
</dbReference>
<dbReference type="PROSITE" id="PS50968">
    <property type="entry name" value="BIOTINYL_LIPOYL"/>
    <property type="match status" value="1"/>
</dbReference>
<reference evidence="3 4" key="1">
    <citation type="submission" date="2020-08" db="EMBL/GenBank/DDBJ databases">
        <title>Genome public.</title>
        <authorList>
            <person name="Liu C."/>
            <person name="Sun Q."/>
        </authorList>
    </citation>
    <scope>NUCLEOTIDE SEQUENCE [LARGE SCALE GENOMIC DNA]</scope>
    <source>
        <strain evidence="3 4">BX1</strain>
    </source>
</reference>
<feature type="domain" description="Lipoyl-binding" evidence="2">
    <location>
        <begin position="1"/>
        <end position="69"/>
    </location>
</feature>